<dbReference type="SUPFAM" id="SSF143422">
    <property type="entry name" value="Transposase IS200-like"/>
    <property type="match status" value="1"/>
</dbReference>
<dbReference type="Proteomes" id="UP000238701">
    <property type="component" value="Unassembled WGS sequence"/>
</dbReference>
<dbReference type="GO" id="GO:0043565">
    <property type="term" value="F:sequence-specific DNA binding"/>
    <property type="evidence" value="ECO:0007669"/>
    <property type="project" value="TreeGrafter"/>
</dbReference>
<dbReference type="InterPro" id="IPR002686">
    <property type="entry name" value="Transposase_17"/>
</dbReference>
<dbReference type="PANTHER" id="PTHR36966:SF1">
    <property type="entry name" value="REP-ASSOCIATED TYROSINE TRANSPOSASE"/>
    <property type="match status" value="1"/>
</dbReference>
<gene>
    <name evidence="2" type="ORF">SBA1_100107</name>
</gene>
<name>A0A2U3JWH6_9BACT</name>
<dbReference type="InterPro" id="IPR036515">
    <property type="entry name" value="Transposase_17_sf"/>
</dbReference>
<dbReference type="OrthoDB" id="129261at2"/>
<dbReference type="PANTHER" id="PTHR36966">
    <property type="entry name" value="REP-ASSOCIATED TYROSINE TRANSPOSASE"/>
    <property type="match status" value="1"/>
</dbReference>
<evidence type="ECO:0000313" key="3">
    <source>
        <dbReference type="Proteomes" id="UP000238701"/>
    </source>
</evidence>
<dbReference type="EMBL" id="OMOD01000002">
    <property type="protein sequence ID" value="SPF31678.1"/>
    <property type="molecule type" value="Genomic_DNA"/>
</dbReference>
<dbReference type="InterPro" id="IPR052715">
    <property type="entry name" value="RAYT_transposase"/>
</dbReference>
<dbReference type="Pfam" id="PF01797">
    <property type="entry name" value="Y1_Tnp"/>
    <property type="match status" value="1"/>
</dbReference>
<dbReference type="Gene3D" id="3.30.70.1290">
    <property type="entry name" value="Transposase IS200-like"/>
    <property type="match status" value="1"/>
</dbReference>
<dbReference type="SMART" id="SM01321">
    <property type="entry name" value="Y1_Tnp"/>
    <property type="match status" value="1"/>
</dbReference>
<dbReference type="GO" id="GO:0006313">
    <property type="term" value="P:DNA transposition"/>
    <property type="evidence" value="ECO:0007669"/>
    <property type="project" value="InterPro"/>
</dbReference>
<protein>
    <recommendedName>
        <fullName evidence="1">Transposase IS200-like domain-containing protein</fullName>
    </recommendedName>
</protein>
<accession>A0A2U3JWH6</accession>
<feature type="domain" description="Transposase IS200-like" evidence="1">
    <location>
        <begin position="20"/>
        <end position="137"/>
    </location>
</feature>
<organism evidence="2 3">
    <name type="scientific">Candidatus Sulfotelmatobacter kueseliae</name>
    <dbReference type="NCBI Taxonomy" id="2042962"/>
    <lineage>
        <taxon>Bacteria</taxon>
        <taxon>Pseudomonadati</taxon>
        <taxon>Acidobacteriota</taxon>
        <taxon>Terriglobia</taxon>
        <taxon>Terriglobales</taxon>
        <taxon>Candidatus Korobacteraceae</taxon>
        <taxon>Candidatus Sulfotelmatobacter</taxon>
    </lineage>
</organism>
<reference evidence="3" key="1">
    <citation type="submission" date="2018-02" db="EMBL/GenBank/DDBJ databases">
        <authorList>
            <person name="Hausmann B."/>
        </authorList>
    </citation>
    <scope>NUCLEOTIDE SEQUENCE [LARGE SCALE GENOMIC DNA]</scope>
    <source>
        <strain evidence="3">Peat soil MAG SbA1</strain>
    </source>
</reference>
<proteinExistence type="predicted"/>
<evidence type="ECO:0000259" key="1">
    <source>
        <dbReference type="SMART" id="SM01321"/>
    </source>
</evidence>
<evidence type="ECO:0000313" key="2">
    <source>
        <dbReference type="EMBL" id="SPF31678.1"/>
    </source>
</evidence>
<dbReference type="GO" id="GO:0004803">
    <property type="term" value="F:transposase activity"/>
    <property type="evidence" value="ECO:0007669"/>
    <property type="project" value="InterPro"/>
</dbReference>
<sequence>MPTAAFRRYEYRRRLPHYQRDDRPLFVTFRTQETLELSPEARTLALQHCLRDHGKTIQIHAAVIMPDHVHLLFTALRDGDGWTFALPEILRAIKGASSRSINKLSGRTGPVWQDESFDHVLRGDESLRETIDYIRQNPVRKGLVEKPEDYPWLWTEASNEQCGAGTPAREN</sequence>
<dbReference type="AlphaFoldDB" id="A0A2U3JWH6"/>
<dbReference type="NCBIfam" id="NF047646">
    <property type="entry name" value="REP_Tyr_transpos"/>
    <property type="match status" value="1"/>
</dbReference>